<evidence type="ECO:0000313" key="1">
    <source>
        <dbReference type="EMBL" id="KAH7903180.1"/>
    </source>
</evidence>
<accession>A0ACB7ZQ35</accession>
<proteinExistence type="predicted"/>
<reference evidence="1" key="1">
    <citation type="journal article" date="2021" name="New Phytol.">
        <title>Evolutionary innovations through gain and loss of genes in the ectomycorrhizal Boletales.</title>
        <authorList>
            <person name="Wu G."/>
            <person name="Miyauchi S."/>
            <person name="Morin E."/>
            <person name="Kuo A."/>
            <person name="Drula E."/>
            <person name="Varga T."/>
            <person name="Kohler A."/>
            <person name="Feng B."/>
            <person name="Cao Y."/>
            <person name="Lipzen A."/>
            <person name="Daum C."/>
            <person name="Hundley H."/>
            <person name="Pangilinan J."/>
            <person name="Johnson J."/>
            <person name="Barry K."/>
            <person name="LaButti K."/>
            <person name="Ng V."/>
            <person name="Ahrendt S."/>
            <person name="Min B."/>
            <person name="Choi I.G."/>
            <person name="Park H."/>
            <person name="Plett J.M."/>
            <person name="Magnuson J."/>
            <person name="Spatafora J.W."/>
            <person name="Nagy L.G."/>
            <person name="Henrissat B."/>
            <person name="Grigoriev I.V."/>
            <person name="Yang Z.L."/>
            <person name="Xu J."/>
            <person name="Martin F.M."/>
        </authorList>
    </citation>
    <scope>NUCLEOTIDE SEQUENCE</scope>
    <source>
        <strain evidence="1">ATCC 28755</strain>
    </source>
</reference>
<comment type="caution">
    <text evidence="1">The sequence shown here is derived from an EMBL/GenBank/DDBJ whole genome shotgun (WGS) entry which is preliminary data.</text>
</comment>
<gene>
    <name evidence="1" type="ORF">BJ138DRAFT_189323</name>
</gene>
<sequence>MTSDSQPELEPRAEVLDTHVHEPVTRVDVLIIGAGPAGLMCANALASVGVDVRIVDQRPVRVAAGQADGIQPRTIEVLQSYGLAERLIREGNQMHMCAFYNPNASGILERTGRAPDVTAPTARYPFEITLHQGAIEAIFLDSMKARGVTVERPVVPTSIKLSAEEDELRDPDSYPVQVSSGCAPFTF</sequence>
<dbReference type="Proteomes" id="UP000790377">
    <property type="component" value="Unassembled WGS sequence"/>
</dbReference>
<protein>
    <submittedName>
        <fullName evidence="1">FAD binding domain-containing protein</fullName>
    </submittedName>
</protein>
<name>A0ACB7ZQ35_9AGAM</name>
<keyword evidence="2" id="KW-1185">Reference proteome</keyword>
<dbReference type="EMBL" id="MU269147">
    <property type="protein sequence ID" value="KAH7903180.1"/>
    <property type="molecule type" value="Genomic_DNA"/>
</dbReference>
<organism evidence="1 2">
    <name type="scientific">Hygrophoropsis aurantiaca</name>
    <dbReference type="NCBI Taxonomy" id="72124"/>
    <lineage>
        <taxon>Eukaryota</taxon>
        <taxon>Fungi</taxon>
        <taxon>Dikarya</taxon>
        <taxon>Basidiomycota</taxon>
        <taxon>Agaricomycotina</taxon>
        <taxon>Agaricomycetes</taxon>
        <taxon>Agaricomycetidae</taxon>
        <taxon>Boletales</taxon>
        <taxon>Coniophorineae</taxon>
        <taxon>Hygrophoropsidaceae</taxon>
        <taxon>Hygrophoropsis</taxon>
    </lineage>
</organism>
<evidence type="ECO:0000313" key="2">
    <source>
        <dbReference type="Proteomes" id="UP000790377"/>
    </source>
</evidence>